<organism evidence="3 4">
    <name type="scientific">Halosaccharopolyspora lacisalsi</name>
    <dbReference type="NCBI Taxonomy" id="1000566"/>
    <lineage>
        <taxon>Bacteria</taxon>
        <taxon>Bacillati</taxon>
        <taxon>Actinomycetota</taxon>
        <taxon>Actinomycetes</taxon>
        <taxon>Pseudonocardiales</taxon>
        <taxon>Pseudonocardiaceae</taxon>
        <taxon>Halosaccharopolyspora</taxon>
    </lineage>
</organism>
<evidence type="ECO:0000256" key="1">
    <source>
        <dbReference type="SAM" id="MobiDB-lite"/>
    </source>
</evidence>
<gene>
    <name evidence="3" type="ORF">FHX42_001551</name>
</gene>
<comment type="caution">
    <text evidence="3">The sequence shown here is derived from an EMBL/GenBank/DDBJ whole genome shotgun (WGS) entry which is preliminary data.</text>
</comment>
<dbReference type="Pfam" id="PF01674">
    <property type="entry name" value="Lipase_2"/>
    <property type="match status" value="1"/>
</dbReference>
<feature type="signal peptide" evidence="2">
    <location>
        <begin position="1"/>
        <end position="27"/>
    </location>
</feature>
<dbReference type="EMBL" id="JACGWZ010000001">
    <property type="protein sequence ID" value="MBA8824222.1"/>
    <property type="molecule type" value="Genomic_DNA"/>
</dbReference>
<dbReference type="AlphaFoldDB" id="A0A839DQF9"/>
<evidence type="ECO:0000256" key="2">
    <source>
        <dbReference type="SAM" id="SignalP"/>
    </source>
</evidence>
<dbReference type="GO" id="GO:0016787">
    <property type="term" value="F:hydrolase activity"/>
    <property type="evidence" value="ECO:0007669"/>
    <property type="project" value="UniProtKB-KW"/>
</dbReference>
<dbReference type="Gene3D" id="3.40.50.1820">
    <property type="entry name" value="alpha/beta hydrolase"/>
    <property type="match status" value="1"/>
</dbReference>
<keyword evidence="4" id="KW-1185">Reference proteome</keyword>
<dbReference type="PANTHER" id="PTHR37574">
    <property type="entry name" value="LIPASE B"/>
    <property type="match status" value="1"/>
</dbReference>
<dbReference type="PANTHER" id="PTHR37574:SF1">
    <property type="entry name" value="LIPASE B"/>
    <property type="match status" value="1"/>
</dbReference>
<feature type="chain" id="PRO_5032783618" evidence="2">
    <location>
        <begin position="28"/>
        <end position="349"/>
    </location>
</feature>
<protein>
    <submittedName>
        <fullName evidence="3">Triacylglycerol esterase/lipase EstA (Alpha/beta hydrolase family)</fullName>
    </submittedName>
</protein>
<name>A0A839DQF9_9PSEU</name>
<evidence type="ECO:0000313" key="3">
    <source>
        <dbReference type="EMBL" id="MBA8824222.1"/>
    </source>
</evidence>
<dbReference type="SUPFAM" id="SSF53474">
    <property type="entry name" value="alpha/beta-Hydrolases"/>
    <property type="match status" value="1"/>
</dbReference>
<dbReference type="RefSeq" id="WP_235986926.1">
    <property type="nucleotide sequence ID" value="NZ_JACGWZ010000001.1"/>
</dbReference>
<dbReference type="InterPro" id="IPR029058">
    <property type="entry name" value="AB_hydrolase_fold"/>
</dbReference>
<dbReference type="InterPro" id="IPR002918">
    <property type="entry name" value="Lipase_EstA/Esterase_EstB"/>
</dbReference>
<reference evidence="3 4" key="1">
    <citation type="submission" date="2020-07" db="EMBL/GenBank/DDBJ databases">
        <title>Sequencing the genomes of 1000 actinobacteria strains.</title>
        <authorList>
            <person name="Klenk H.-P."/>
        </authorList>
    </citation>
    <scope>NUCLEOTIDE SEQUENCE [LARGE SCALE GENOMIC DNA]</scope>
    <source>
        <strain evidence="3 4">DSM 45975</strain>
    </source>
</reference>
<dbReference type="GO" id="GO:0016042">
    <property type="term" value="P:lipid catabolic process"/>
    <property type="evidence" value="ECO:0007669"/>
    <property type="project" value="InterPro"/>
</dbReference>
<sequence>MRVWRNHVATAVACVLTVMTLAVPARAGTDVARPAGARGPALSADSDDLARSLECGANLADSTEKPVLLVPGTTLNPTAEYAWNYQRAFERQHRPYCTVRLPGNAMGDIQVAAEYVVHSIRTMYRLSGRRVQILGHSQGGMVPRWALKFWPDTRERVDDVVALAGSNHGTVDANALCAPAVGCAPSIWQQRTNSDFLRVLNSGGETYPGVSYTNVYTTLVDEVVQPNLTDSGSTPLHGGGGDITNVAVQDICPTHVTDHLLVGTSDPVAYALAMDALTRAGPARPETIDESVCTRAFQPGVNPATFPLHMAKMTTTVTRTLALHPHVAREPELKPYAQDLGGDQQLVSE</sequence>
<dbReference type="Proteomes" id="UP000569329">
    <property type="component" value="Unassembled WGS sequence"/>
</dbReference>
<keyword evidence="2" id="KW-0732">Signal</keyword>
<dbReference type="InterPro" id="IPR053228">
    <property type="entry name" value="Stereospecific_Lipase"/>
</dbReference>
<evidence type="ECO:0000313" key="4">
    <source>
        <dbReference type="Proteomes" id="UP000569329"/>
    </source>
</evidence>
<accession>A0A839DQF9</accession>
<keyword evidence="3" id="KW-0378">Hydrolase</keyword>
<feature type="region of interest" description="Disordered" evidence="1">
    <location>
        <begin position="330"/>
        <end position="349"/>
    </location>
</feature>
<proteinExistence type="predicted"/>